<dbReference type="STRING" id="867345.SAMN05421693_12263"/>
<sequence>MANRPSSSSSGRQAALARRQALASRGKGSTSAVPPPAAPRPAPAPTVNRPAPAARRSMPTVTPPARGRATAPRAVMPEASGRAQAQARRAALSRAGKRANTSSDRVRQAAVVAASEPAPPSAPSGCQCGGQCGRHSESSSSPQQPERAVTRSHSLSRRGNDRPGTGQDRRRNTLRRNTPNTQPAGRLQSQARRSALASRGKSAASTPTSAASLARQANPRLSGRELARSVRAQRSQNGAMGTRRTPPTGRTRPEPAQDQPWKVGVSETAAGQAVTGTLVGRSQGVTGNDSGTCRAVTGTEYLGAEIFHEFCQTTPPSRPEKVHVTRTGQGSRVTGNELGRGARVTGNEPGTCRRVTGNEYVGQEQYQQFCDTPPPGPTQPPKVTQATTARGQTVSGNMPGRSRKVTGDEPGTCQAVTGTPYTSPEQIADYCPPEAQARIEQRTSLAAQPGQPDFPQPLDTAPGQGFTVTSPARQVERERRNNVGVTGTRYDQQGGRITGPFDMATDKITGTDQARLQRPPVVLEDLDTGLPEGAPVDFDPQPETPRRARITGEGQSSGSKITGDDWERGDRVTGTEGSSARRRNPTRPGLMGAMPAVTHKRNQDVPPPVSRVTGSSGNTEKGSLVTYSGGARG</sequence>
<dbReference type="InterPro" id="IPR020990">
    <property type="entry name" value="CSOS2/2B"/>
</dbReference>
<feature type="compositionally biased region" description="Low complexity" evidence="3">
    <location>
        <begin position="202"/>
        <end position="212"/>
    </location>
</feature>
<dbReference type="GO" id="GO:0043886">
    <property type="term" value="F:structural constituent of carboxysome shell"/>
    <property type="evidence" value="ECO:0007669"/>
    <property type="project" value="InterPro"/>
</dbReference>
<organism evidence="4 5">
    <name type="scientific">Ectothiorhodospira magna</name>
    <dbReference type="NCBI Taxonomy" id="867345"/>
    <lineage>
        <taxon>Bacteria</taxon>
        <taxon>Pseudomonadati</taxon>
        <taxon>Pseudomonadota</taxon>
        <taxon>Gammaproteobacteria</taxon>
        <taxon>Chromatiales</taxon>
        <taxon>Ectothiorhodospiraceae</taxon>
        <taxon>Ectothiorhodospira</taxon>
    </lineage>
</organism>
<dbReference type="Pfam" id="PF12288">
    <property type="entry name" value="CsoS2_M"/>
    <property type="match status" value="1"/>
</dbReference>
<dbReference type="PROSITE" id="PS51318">
    <property type="entry name" value="TAT"/>
    <property type="match status" value="1"/>
</dbReference>
<evidence type="ECO:0000256" key="3">
    <source>
        <dbReference type="SAM" id="MobiDB-lite"/>
    </source>
</evidence>
<keyword evidence="5" id="KW-1185">Reference proteome</keyword>
<feature type="compositionally biased region" description="Low complexity" evidence="3">
    <location>
        <begin position="241"/>
        <end position="250"/>
    </location>
</feature>
<dbReference type="RefSeq" id="WP_090208162.1">
    <property type="nucleotide sequence ID" value="NZ_FOFO01000022.1"/>
</dbReference>
<evidence type="ECO:0000313" key="5">
    <source>
        <dbReference type="Proteomes" id="UP000199496"/>
    </source>
</evidence>
<dbReference type="AlphaFoldDB" id="A0A1H9ERH6"/>
<feature type="region of interest" description="Disordered" evidence="3">
    <location>
        <begin position="1"/>
        <end position="261"/>
    </location>
</feature>
<feature type="compositionally biased region" description="Low complexity" evidence="3">
    <location>
        <begin position="1"/>
        <end position="26"/>
    </location>
</feature>
<feature type="compositionally biased region" description="Pro residues" evidence="3">
    <location>
        <begin position="33"/>
        <end position="44"/>
    </location>
</feature>
<evidence type="ECO:0000256" key="2">
    <source>
        <dbReference type="ARBA" id="ARBA00024044"/>
    </source>
</evidence>
<feature type="region of interest" description="Disordered" evidence="3">
    <location>
        <begin position="312"/>
        <end position="351"/>
    </location>
</feature>
<accession>A0A1H9ERH6</accession>
<dbReference type="Proteomes" id="UP000199496">
    <property type="component" value="Unassembled WGS sequence"/>
</dbReference>
<feature type="compositionally biased region" description="Low complexity" evidence="3">
    <location>
        <begin position="45"/>
        <end position="94"/>
    </location>
</feature>
<dbReference type="OrthoDB" id="543713at2"/>
<proteinExistence type="inferred from homology"/>
<name>A0A1H9ERH6_9GAMM</name>
<protein>
    <submittedName>
        <fullName evidence="4">Carboxysome shell peptide mid-region</fullName>
    </submittedName>
</protein>
<evidence type="ECO:0000313" key="4">
    <source>
        <dbReference type="EMBL" id="SEQ28269.1"/>
    </source>
</evidence>
<feature type="compositionally biased region" description="Polar residues" evidence="3">
    <location>
        <begin position="612"/>
        <end position="621"/>
    </location>
</feature>
<dbReference type="InterPro" id="IPR006311">
    <property type="entry name" value="TAT_signal"/>
</dbReference>
<reference evidence="4 5" key="1">
    <citation type="submission" date="2016-10" db="EMBL/GenBank/DDBJ databases">
        <authorList>
            <person name="de Groot N.N."/>
        </authorList>
    </citation>
    <scope>NUCLEOTIDE SEQUENCE [LARGE SCALE GENOMIC DNA]</scope>
    <source>
        <strain evidence="4 5">B7-7</strain>
    </source>
</reference>
<feature type="compositionally biased region" description="Polar residues" evidence="3">
    <location>
        <begin position="382"/>
        <end position="396"/>
    </location>
</feature>
<feature type="compositionally biased region" description="Polar residues" evidence="3">
    <location>
        <begin position="414"/>
        <end position="425"/>
    </location>
</feature>
<keyword evidence="1" id="KW-0677">Repeat</keyword>
<evidence type="ECO:0000256" key="1">
    <source>
        <dbReference type="ARBA" id="ARBA00022737"/>
    </source>
</evidence>
<dbReference type="EMBL" id="FOFO01000022">
    <property type="protein sequence ID" value="SEQ28269.1"/>
    <property type="molecule type" value="Genomic_DNA"/>
</dbReference>
<feature type="compositionally biased region" description="Basic and acidic residues" evidence="3">
    <location>
        <begin position="562"/>
        <end position="573"/>
    </location>
</feature>
<comment type="similarity">
    <text evidence="2">Belongs to the CsoS2 family.</text>
</comment>
<feature type="region of interest" description="Disordered" evidence="3">
    <location>
        <begin position="526"/>
        <end position="633"/>
    </location>
</feature>
<gene>
    <name evidence="4" type="ORF">SAMN05421693_12263</name>
</gene>
<feature type="region of interest" description="Disordered" evidence="3">
    <location>
        <begin position="374"/>
        <end position="425"/>
    </location>
</feature>